<keyword evidence="3" id="KW-1185">Reference proteome</keyword>
<dbReference type="Proteomes" id="UP000008782">
    <property type="component" value="Unassembled WGS sequence"/>
</dbReference>
<sequence>MFINLENKDGLIQYIGWFESHERDDGGLEFYSNIVLELADFDFYEAIRTISPPISAKEILGFWKTIAEISGALASIHTVTIGGHQYLTWHGDIKPENILRVNDRFKLADPGEARMRLKSIGTTGDQRTRATGGTRTYADPEKAAYLDGRSSKKPEVSQTSDVWSLGCVLSIAATYVVLGTQGVLIFNKLRQEAIFRVKEDLSDAFHDGETVLEEVRHWHDYLREAARGSDVYTSAVLDMVDKHMLVEKDRWSARMICERFEELFDSTKSEVSRVPRSLHDLLQRIDLQSEQRFDYLHSGIRKVDPDDMAKQKLRVSELPPADVEFESREKLLGQPIQPVAQRSLHSRDLSNISHPIAHNSVVLVWRSLGYDDNGMELYFTNPDTNPKATMWGSQQLKHFTKAMELANPAVTKFPAEVVETAIVPELTRIINSYTRAKTSKSPPRKKTIIILTDGIWKGMKMEHTIDVYLKSTFNELKDLHGDLSYIPPGKSHEQADISKIRPVTIQFVQFGDDQDAKERLRRLDDDMRLYGCP</sequence>
<dbReference type="GO" id="GO:0004674">
    <property type="term" value="F:protein serine/threonine kinase activity"/>
    <property type="evidence" value="ECO:0007669"/>
    <property type="project" value="TreeGrafter"/>
</dbReference>
<feature type="domain" description="Protein kinase" evidence="1">
    <location>
        <begin position="1"/>
        <end position="264"/>
    </location>
</feature>
<protein>
    <recommendedName>
        <fullName evidence="1">Protein kinase domain-containing protein</fullName>
    </recommendedName>
</protein>
<dbReference type="HOGENOM" id="CLU_510901_0_0_1"/>
<dbReference type="STRING" id="645133.E3QH53"/>
<dbReference type="VEuPathDB" id="FungiDB:GLRG_05359"/>
<dbReference type="GO" id="GO:0005524">
    <property type="term" value="F:ATP binding"/>
    <property type="evidence" value="ECO:0007669"/>
    <property type="project" value="InterPro"/>
</dbReference>
<dbReference type="PANTHER" id="PTHR24359">
    <property type="entry name" value="SERINE/THREONINE-PROTEIN KINASE SBK1"/>
    <property type="match status" value="1"/>
</dbReference>
<evidence type="ECO:0000259" key="1">
    <source>
        <dbReference type="PROSITE" id="PS50011"/>
    </source>
</evidence>
<reference evidence="3" key="1">
    <citation type="journal article" date="2012" name="Nat. Genet.">
        <title>Lifestyle transitions in plant pathogenic Colletotrichum fungi deciphered by genome and transcriptome analyses.</title>
        <authorList>
            <person name="O'Connell R.J."/>
            <person name="Thon M.R."/>
            <person name="Hacquard S."/>
            <person name="Amyotte S.G."/>
            <person name="Kleemann J."/>
            <person name="Torres M.F."/>
            <person name="Damm U."/>
            <person name="Buiate E.A."/>
            <person name="Epstein L."/>
            <person name="Alkan N."/>
            <person name="Altmueller J."/>
            <person name="Alvarado-Balderrama L."/>
            <person name="Bauser C.A."/>
            <person name="Becker C."/>
            <person name="Birren B.W."/>
            <person name="Chen Z."/>
            <person name="Choi J."/>
            <person name="Crouch J.A."/>
            <person name="Duvick J.P."/>
            <person name="Farman M.A."/>
            <person name="Gan P."/>
            <person name="Heiman D."/>
            <person name="Henrissat B."/>
            <person name="Howard R.J."/>
            <person name="Kabbage M."/>
            <person name="Koch C."/>
            <person name="Kracher B."/>
            <person name="Kubo Y."/>
            <person name="Law A.D."/>
            <person name="Lebrun M.-H."/>
            <person name="Lee Y.-H."/>
            <person name="Miyara I."/>
            <person name="Moore N."/>
            <person name="Neumann U."/>
            <person name="Nordstroem K."/>
            <person name="Panaccione D.G."/>
            <person name="Panstruga R."/>
            <person name="Place M."/>
            <person name="Proctor R.H."/>
            <person name="Prusky D."/>
            <person name="Rech G."/>
            <person name="Reinhardt R."/>
            <person name="Rollins J.A."/>
            <person name="Rounsley S."/>
            <person name="Schardl C.L."/>
            <person name="Schwartz D.C."/>
            <person name="Shenoy N."/>
            <person name="Shirasu K."/>
            <person name="Sikhakolli U.R."/>
            <person name="Stueber K."/>
            <person name="Sukno S.A."/>
            <person name="Sweigard J.A."/>
            <person name="Takano Y."/>
            <person name="Takahara H."/>
            <person name="Trail F."/>
            <person name="van der Does H.C."/>
            <person name="Voll L.M."/>
            <person name="Will I."/>
            <person name="Young S."/>
            <person name="Zeng Q."/>
            <person name="Zhang J."/>
            <person name="Zhou S."/>
            <person name="Dickman M.B."/>
            <person name="Schulze-Lefert P."/>
            <person name="Ver Loren van Themaat E."/>
            <person name="Ma L.-J."/>
            <person name="Vaillancourt L.J."/>
        </authorList>
    </citation>
    <scope>NUCLEOTIDE SEQUENCE [LARGE SCALE GENOMIC DNA]</scope>
    <source>
        <strain evidence="3">M1.001 / M2 / FGSC 10212</strain>
    </source>
</reference>
<dbReference type="RefSeq" id="XP_008094235.1">
    <property type="nucleotide sequence ID" value="XM_008096044.1"/>
</dbReference>
<proteinExistence type="predicted"/>
<dbReference type="InterPro" id="IPR011009">
    <property type="entry name" value="Kinase-like_dom_sf"/>
</dbReference>
<evidence type="ECO:0000313" key="2">
    <source>
        <dbReference type="EMBL" id="EFQ30215.1"/>
    </source>
</evidence>
<dbReference type="eggNOG" id="KOG0596">
    <property type="taxonomic scope" value="Eukaryota"/>
</dbReference>
<dbReference type="Pfam" id="PF00069">
    <property type="entry name" value="Pkinase"/>
    <property type="match status" value="1"/>
</dbReference>
<dbReference type="PROSITE" id="PS50011">
    <property type="entry name" value="PROTEIN_KINASE_DOM"/>
    <property type="match status" value="1"/>
</dbReference>
<dbReference type="SMART" id="SM00220">
    <property type="entry name" value="S_TKc"/>
    <property type="match status" value="1"/>
</dbReference>
<dbReference type="PANTHER" id="PTHR24359:SF1">
    <property type="entry name" value="INHIBITOR OF NUCLEAR FACTOR KAPPA-B KINASE EPSILON SUBUNIT HOMOLOG 1-RELATED"/>
    <property type="match status" value="1"/>
</dbReference>
<dbReference type="Gene3D" id="1.10.510.10">
    <property type="entry name" value="Transferase(Phosphotransferase) domain 1"/>
    <property type="match status" value="1"/>
</dbReference>
<dbReference type="SUPFAM" id="SSF56112">
    <property type="entry name" value="Protein kinase-like (PK-like)"/>
    <property type="match status" value="1"/>
</dbReference>
<dbReference type="GeneID" id="24410724"/>
<dbReference type="InterPro" id="IPR000719">
    <property type="entry name" value="Prot_kinase_dom"/>
</dbReference>
<evidence type="ECO:0000313" key="3">
    <source>
        <dbReference type="Proteomes" id="UP000008782"/>
    </source>
</evidence>
<name>E3QH53_COLGM</name>
<dbReference type="AlphaFoldDB" id="E3QH53"/>
<dbReference type="OrthoDB" id="9992527at2759"/>
<gene>
    <name evidence="2" type="ORF">GLRG_05359</name>
</gene>
<organism evidence="3">
    <name type="scientific">Colletotrichum graminicola (strain M1.001 / M2 / FGSC 10212)</name>
    <name type="common">Maize anthracnose fungus</name>
    <name type="synonym">Glomerella graminicola</name>
    <dbReference type="NCBI Taxonomy" id="645133"/>
    <lineage>
        <taxon>Eukaryota</taxon>
        <taxon>Fungi</taxon>
        <taxon>Dikarya</taxon>
        <taxon>Ascomycota</taxon>
        <taxon>Pezizomycotina</taxon>
        <taxon>Sordariomycetes</taxon>
        <taxon>Hypocreomycetidae</taxon>
        <taxon>Glomerellales</taxon>
        <taxon>Glomerellaceae</taxon>
        <taxon>Colletotrichum</taxon>
        <taxon>Colletotrichum graminicola species complex</taxon>
    </lineage>
</organism>
<dbReference type="EMBL" id="GG697348">
    <property type="protein sequence ID" value="EFQ30215.1"/>
    <property type="molecule type" value="Genomic_DNA"/>
</dbReference>
<accession>E3QH53</accession>